<dbReference type="PROSITE" id="PS52007">
    <property type="entry name" value="PADR1"/>
    <property type="match status" value="1"/>
</dbReference>
<dbReference type="EC" id="2.4.2.30" evidence="2"/>
<dbReference type="Gene3D" id="1.10.20.130">
    <property type="match status" value="1"/>
</dbReference>
<evidence type="ECO:0000313" key="14">
    <source>
        <dbReference type="EMBL" id="KAF9411908.1"/>
    </source>
</evidence>
<sequence>MPKDNNIVDLFMLRFKAEYAKSGRMKCRGCGQEIDQGTVRIAIIERVTCNYFSANDYKWHHELCFLKKIRVIITPDKIRDFSTLKDEDQKRIKDYLDEVAAILSKKRKSSGNKPAKKIKTETSTEAKNTFLQQNELLHKYRKALSGLSERDMEKLLEVNSQKIPHQSGSYERLDSLAECMAFGKLEPCEECKQGQLVLLTNTYKCTGNLTESTKCTYETQSPKRSPMIIPAEFEKNPIFKNFTPKTDVRLFGDVPKVDVKPETK</sequence>
<dbReference type="PROSITE" id="PS50064">
    <property type="entry name" value="ZF_PARP_2"/>
    <property type="match status" value="1"/>
</dbReference>
<keyword evidence="4" id="KW-0808">Transferase</keyword>
<dbReference type="InterPro" id="IPR049296">
    <property type="entry name" value="PARP1-like_PADR1_N"/>
</dbReference>
<dbReference type="Gene3D" id="2.20.25.630">
    <property type="match status" value="1"/>
</dbReference>
<dbReference type="InterPro" id="IPR012982">
    <property type="entry name" value="PARP1-like_PADR1_Zn_ribbon"/>
</dbReference>
<dbReference type="Pfam" id="PF08063">
    <property type="entry name" value="Zn_ribbon_PADR1"/>
    <property type="match status" value="1"/>
</dbReference>
<dbReference type="PANTHER" id="PTHR10459">
    <property type="entry name" value="DNA LIGASE"/>
    <property type="match status" value="1"/>
</dbReference>
<keyword evidence="5" id="KW-0479">Metal-binding</keyword>
<dbReference type="GO" id="GO:0070212">
    <property type="term" value="P:protein poly-ADP-ribosylation"/>
    <property type="evidence" value="ECO:0007669"/>
    <property type="project" value="TreeGrafter"/>
</dbReference>
<comment type="catalytic activity">
    <reaction evidence="12">
        <text>NAD(+) + (ADP-D-ribosyl)n-acceptor = nicotinamide + (ADP-D-ribosyl)n+1-acceptor + H(+).</text>
        <dbReference type="EC" id="2.4.2.30"/>
    </reaction>
</comment>
<dbReference type="Pfam" id="PF21728">
    <property type="entry name" value="PADR1_N"/>
    <property type="match status" value="1"/>
</dbReference>
<accession>A0A835G8Y7</accession>
<protein>
    <recommendedName>
        <fullName evidence="2">NAD(+) ADP-ribosyltransferase</fullName>
        <ecNumber evidence="2">2.4.2.30</ecNumber>
    </recommendedName>
</protein>
<dbReference type="SMART" id="SM01335">
    <property type="entry name" value="PADR1"/>
    <property type="match status" value="1"/>
</dbReference>
<dbReference type="Pfam" id="PF00645">
    <property type="entry name" value="zf-PARP"/>
    <property type="match status" value="1"/>
</dbReference>
<dbReference type="SMART" id="SM01336">
    <property type="entry name" value="zf-PARP"/>
    <property type="match status" value="1"/>
</dbReference>
<dbReference type="GO" id="GO:0003950">
    <property type="term" value="F:NAD+ poly-ADP-ribosyltransferase activity"/>
    <property type="evidence" value="ECO:0007669"/>
    <property type="project" value="UniProtKB-EC"/>
</dbReference>
<dbReference type="Gene3D" id="3.30.1740.10">
    <property type="entry name" value="Zinc finger, PARP-type"/>
    <property type="match status" value="1"/>
</dbReference>
<dbReference type="GO" id="GO:0008270">
    <property type="term" value="F:zinc ion binding"/>
    <property type="evidence" value="ECO:0007669"/>
    <property type="project" value="UniProtKB-KW"/>
</dbReference>
<dbReference type="Proteomes" id="UP000648187">
    <property type="component" value="Unassembled WGS sequence"/>
</dbReference>
<keyword evidence="3" id="KW-0328">Glycosyltransferase</keyword>
<evidence type="ECO:0000256" key="3">
    <source>
        <dbReference type="ARBA" id="ARBA00022676"/>
    </source>
</evidence>
<proteinExistence type="predicted"/>
<dbReference type="GO" id="GO:1990404">
    <property type="term" value="F:NAD+-protein mono-ADP-ribosyltransferase activity"/>
    <property type="evidence" value="ECO:0007669"/>
    <property type="project" value="TreeGrafter"/>
</dbReference>
<evidence type="ECO:0000259" key="13">
    <source>
        <dbReference type="PROSITE" id="PS50064"/>
    </source>
</evidence>
<organism evidence="14 15">
    <name type="scientific">Spodoptera exigua</name>
    <name type="common">Beet armyworm</name>
    <name type="synonym">Noctua fulgens</name>
    <dbReference type="NCBI Taxonomy" id="7107"/>
    <lineage>
        <taxon>Eukaryota</taxon>
        <taxon>Metazoa</taxon>
        <taxon>Ecdysozoa</taxon>
        <taxon>Arthropoda</taxon>
        <taxon>Hexapoda</taxon>
        <taxon>Insecta</taxon>
        <taxon>Pterygota</taxon>
        <taxon>Neoptera</taxon>
        <taxon>Endopterygota</taxon>
        <taxon>Lepidoptera</taxon>
        <taxon>Glossata</taxon>
        <taxon>Ditrysia</taxon>
        <taxon>Noctuoidea</taxon>
        <taxon>Noctuidae</taxon>
        <taxon>Amphipyrinae</taxon>
        <taxon>Spodoptera</taxon>
    </lineage>
</organism>
<keyword evidence="8" id="KW-0862">Zinc</keyword>
<keyword evidence="9" id="KW-0520">NAD</keyword>
<feature type="domain" description="PARP-type" evidence="13">
    <location>
        <begin position="15"/>
        <end position="100"/>
    </location>
</feature>
<keyword evidence="11" id="KW-0539">Nucleus</keyword>
<evidence type="ECO:0000256" key="2">
    <source>
        <dbReference type="ARBA" id="ARBA00012020"/>
    </source>
</evidence>
<dbReference type="InterPro" id="IPR036957">
    <property type="entry name" value="Znf_PARP_sf"/>
</dbReference>
<keyword evidence="15" id="KW-1185">Reference proteome</keyword>
<evidence type="ECO:0000256" key="5">
    <source>
        <dbReference type="ARBA" id="ARBA00022723"/>
    </source>
</evidence>
<evidence type="ECO:0000313" key="15">
    <source>
        <dbReference type="Proteomes" id="UP000648187"/>
    </source>
</evidence>
<dbReference type="InterPro" id="IPR001510">
    <property type="entry name" value="Znf_PARP"/>
</dbReference>
<reference evidence="14" key="1">
    <citation type="submission" date="2020-08" db="EMBL/GenBank/DDBJ databases">
        <title>Spodoptera exigua strain:BAW_Kor-Di-RS1 Genome sequencing and assembly.</title>
        <authorList>
            <person name="Kim J."/>
            <person name="Nam H.Y."/>
            <person name="Kwon M."/>
            <person name="Choi J.H."/>
            <person name="Cho S.R."/>
            <person name="Kim G.-H."/>
        </authorList>
    </citation>
    <scope>NUCLEOTIDE SEQUENCE</scope>
    <source>
        <strain evidence="14">BAW_Kor-Di-RS1</strain>
        <tissue evidence="14">Whole-body</tissue>
    </source>
</reference>
<evidence type="ECO:0000256" key="12">
    <source>
        <dbReference type="ARBA" id="ARBA00033987"/>
    </source>
</evidence>
<dbReference type="InterPro" id="IPR050800">
    <property type="entry name" value="ARTD/PARP"/>
</dbReference>
<evidence type="ECO:0000256" key="7">
    <source>
        <dbReference type="ARBA" id="ARBA00022771"/>
    </source>
</evidence>
<dbReference type="SUPFAM" id="SSF57716">
    <property type="entry name" value="Glucocorticoid receptor-like (DNA-binding domain)"/>
    <property type="match status" value="1"/>
</dbReference>
<evidence type="ECO:0000256" key="10">
    <source>
        <dbReference type="ARBA" id="ARBA00023125"/>
    </source>
</evidence>
<evidence type="ECO:0000256" key="9">
    <source>
        <dbReference type="ARBA" id="ARBA00023027"/>
    </source>
</evidence>
<dbReference type="AlphaFoldDB" id="A0A835G8Y7"/>
<dbReference type="GO" id="GO:0006302">
    <property type="term" value="P:double-strand break repair"/>
    <property type="evidence" value="ECO:0007669"/>
    <property type="project" value="TreeGrafter"/>
</dbReference>
<evidence type="ECO:0000256" key="11">
    <source>
        <dbReference type="ARBA" id="ARBA00023242"/>
    </source>
</evidence>
<name>A0A835G8Y7_SPOEX</name>
<dbReference type="InterPro" id="IPR038650">
    <property type="entry name" value="PADR1_C_dom_sf"/>
</dbReference>
<evidence type="ECO:0000256" key="6">
    <source>
        <dbReference type="ARBA" id="ARBA00022765"/>
    </source>
</evidence>
<evidence type="ECO:0000256" key="4">
    <source>
        <dbReference type="ARBA" id="ARBA00022679"/>
    </source>
</evidence>
<dbReference type="EMBL" id="JACKWZ010000209">
    <property type="protein sequence ID" value="KAF9411908.1"/>
    <property type="molecule type" value="Genomic_DNA"/>
</dbReference>
<gene>
    <name evidence="14" type="ORF">HW555_009443</name>
</gene>
<keyword evidence="6" id="KW-0013">ADP-ribosylation</keyword>
<keyword evidence="10" id="KW-0238">DNA-binding</keyword>
<dbReference type="GO" id="GO:0005730">
    <property type="term" value="C:nucleolus"/>
    <property type="evidence" value="ECO:0007669"/>
    <property type="project" value="TreeGrafter"/>
</dbReference>
<dbReference type="PANTHER" id="PTHR10459:SF112">
    <property type="entry name" value="POLY [ADP-RIBOSE] POLYMERASE 1"/>
    <property type="match status" value="1"/>
</dbReference>
<keyword evidence="7" id="KW-0863">Zinc-finger</keyword>
<evidence type="ECO:0000256" key="8">
    <source>
        <dbReference type="ARBA" id="ARBA00022833"/>
    </source>
</evidence>
<comment type="caution">
    <text evidence="14">The sequence shown here is derived from an EMBL/GenBank/DDBJ whole genome shotgun (WGS) entry which is preliminary data.</text>
</comment>
<evidence type="ECO:0000256" key="1">
    <source>
        <dbReference type="ARBA" id="ARBA00004123"/>
    </source>
</evidence>
<dbReference type="GO" id="GO:0003677">
    <property type="term" value="F:DNA binding"/>
    <property type="evidence" value="ECO:0007669"/>
    <property type="project" value="UniProtKB-KW"/>
</dbReference>
<comment type="subcellular location">
    <subcellularLocation>
        <location evidence="1">Nucleus</location>
    </subcellularLocation>
</comment>